<name>A0A2R4NXG2_9BACT</name>
<proteinExistence type="predicted"/>
<dbReference type="Proteomes" id="UP000241854">
    <property type="component" value="Chromosome"/>
</dbReference>
<organism evidence="1 2">
    <name type="scientific">Campylobacter concisus</name>
    <dbReference type="NCBI Taxonomy" id="199"/>
    <lineage>
        <taxon>Bacteria</taxon>
        <taxon>Pseudomonadati</taxon>
        <taxon>Campylobacterota</taxon>
        <taxon>Epsilonproteobacteria</taxon>
        <taxon>Campylobacterales</taxon>
        <taxon>Campylobacteraceae</taxon>
        <taxon>Campylobacter</taxon>
    </lineage>
</organism>
<gene>
    <name evidence="1" type="ORF">CCS77_0036</name>
</gene>
<evidence type="ECO:0000313" key="1">
    <source>
        <dbReference type="EMBL" id="AVX43097.1"/>
    </source>
</evidence>
<sequence length="549" mass="65007">MKILKYVKHILSLSKRGTFLDYIIYYLKAIPKVKQLKKIDFSNITIYFKENSNSVKSDRNVLLEFFSDYPAMVHNICNRNLLLENIKNTNSIALLQHNSDIKMKYLARVYGINKFTSVYTYKNILYRYMSLIFLIKNFKFFKYKKTYGWSIVCEGIEIGDLIYDQFLRFSNLPTYRKIDLRFLLYIFNSIILFYRYKDILVENKITDIILSHDVYADYGIFFRVAYLVDPDIKFYNGDTVNLGYLTVQNATKGHIKKPRVLYKNDTVAIFSKFPKEELLKEYENIMLLRTSGKNYKDIDNANVYLNTDINSIEELKSKYAVHQEGKNFFVYSHAFIDAVRYFETLYSDYYTWLYETLILLSKKTLKHNFYVKAHPSEHFYKCDVTVKSVVDEINTKYGAKFIYLDKKINNNVVFKYADACFTCTGSIAFEAPCFGVPVFTASNFMEEVKTTINSMTIDEYKRNLETIDNLQRLSDDAIERARLYFILFDKYFLIDLENSINDVFVDSYKQYEFINSSILNSPKVTEQVLFRAFKHTVANNFLYTYRNEV</sequence>
<reference evidence="1 2" key="1">
    <citation type="journal article" date="2018" name="Emerg. Microbes Infect.">
        <title>Genomic analysis of oral Campylobacter concisus strains identified a potential bacterial molecular marker associated with active Crohn's disease.</title>
        <authorList>
            <person name="Liu F."/>
            <person name="Ma R."/>
            <person name="Tay C.Y.A."/>
            <person name="Octavia S."/>
            <person name="Lan R."/>
            <person name="Chung H.K.L."/>
            <person name="Riordan S.M."/>
            <person name="Grimm M.C."/>
            <person name="Leong R.W."/>
            <person name="Tanaka M.M."/>
            <person name="Connor S."/>
            <person name="Zhang L."/>
        </authorList>
    </citation>
    <scope>NUCLEOTIDE SEQUENCE [LARGE SCALE GENOMIC DNA]</scope>
    <source>
        <strain evidence="1 2">P2CDO4</strain>
    </source>
</reference>
<protein>
    <submittedName>
        <fullName evidence="1">Uncharacterized protein</fullName>
    </submittedName>
</protein>
<dbReference type="EMBL" id="CP021642">
    <property type="protein sequence ID" value="AVX43097.1"/>
    <property type="molecule type" value="Genomic_DNA"/>
</dbReference>
<evidence type="ECO:0000313" key="2">
    <source>
        <dbReference type="Proteomes" id="UP000241854"/>
    </source>
</evidence>
<accession>A0A2R4NXG2</accession>
<dbReference type="AlphaFoldDB" id="A0A2R4NXG2"/>
<dbReference type="RefSeq" id="WP_107916204.1">
    <property type="nucleotide sequence ID" value="NZ_CP021642.1"/>
</dbReference>
<dbReference type="SUPFAM" id="SSF53756">
    <property type="entry name" value="UDP-Glycosyltransferase/glycogen phosphorylase"/>
    <property type="match status" value="1"/>
</dbReference>